<protein>
    <submittedName>
        <fullName evidence="2">CLUMA_CG012879, isoform A</fullName>
    </submittedName>
</protein>
<sequence>MSKHKLSKTVLEMKFMKKTKIEQEKKDAETDNIDILTDHKIQGGHNSNYVIERNWEFIEGLKCARFNFGMSQKPPPEVPLPAVAEENKDDEPPAKRAKRKRFN</sequence>
<dbReference type="Proteomes" id="UP000183832">
    <property type="component" value="Unassembled WGS sequence"/>
</dbReference>
<dbReference type="OrthoDB" id="20403at2759"/>
<feature type="region of interest" description="Disordered" evidence="1">
    <location>
        <begin position="71"/>
        <end position="103"/>
    </location>
</feature>
<name>A0A1J1IJ44_9DIPT</name>
<gene>
    <name evidence="2" type="ORF">CLUMA_CG012879</name>
</gene>
<evidence type="ECO:0000313" key="3">
    <source>
        <dbReference type="Proteomes" id="UP000183832"/>
    </source>
</evidence>
<accession>A0A1J1IJ44</accession>
<evidence type="ECO:0000313" key="2">
    <source>
        <dbReference type="EMBL" id="CRK99564.1"/>
    </source>
</evidence>
<dbReference type="EMBL" id="CVRI01000051">
    <property type="protein sequence ID" value="CRK99564.1"/>
    <property type="molecule type" value="Genomic_DNA"/>
</dbReference>
<dbReference type="Pfam" id="PF10175">
    <property type="entry name" value="MPP6"/>
    <property type="match status" value="1"/>
</dbReference>
<organism evidence="2 3">
    <name type="scientific">Clunio marinus</name>
    <dbReference type="NCBI Taxonomy" id="568069"/>
    <lineage>
        <taxon>Eukaryota</taxon>
        <taxon>Metazoa</taxon>
        <taxon>Ecdysozoa</taxon>
        <taxon>Arthropoda</taxon>
        <taxon>Hexapoda</taxon>
        <taxon>Insecta</taxon>
        <taxon>Pterygota</taxon>
        <taxon>Neoptera</taxon>
        <taxon>Endopterygota</taxon>
        <taxon>Diptera</taxon>
        <taxon>Nematocera</taxon>
        <taxon>Chironomoidea</taxon>
        <taxon>Chironomidae</taxon>
        <taxon>Clunio</taxon>
    </lineage>
</organism>
<evidence type="ECO:0000256" key="1">
    <source>
        <dbReference type="SAM" id="MobiDB-lite"/>
    </source>
</evidence>
<dbReference type="AlphaFoldDB" id="A0A1J1IJ44"/>
<reference evidence="2 3" key="1">
    <citation type="submission" date="2015-04" db="EMBL/GenBank/DDBJ databases">
        <authorList>
            <person name="Syromyatnikov M.Y."/>
            <person name="Popov V.N."/>
        </authorList>
    </citation>
    <scope>NUCLEOTIDE SEQUENCE [LARGE SCALE GENOMIC DNA]</scope>
</reference>
<proteinExistence type="predicted"/>
<keyword evidence="3" id="KW-1185">Reference proteome</keyword>